<dbReference type="InterPro" id="IPR009784">
    <property type="entry name" value="DUF1349"/>
</dbReference>
<comment type="caution">
    <text evidence="7">The sequence shown here is derived from an EMBL/GenBank/DDBJ whole genome shotgun (WGS) entry which is preliminary data.</text>
</comment>
<accession>A0A402DQ44</accession>
<dbReference type="PANTHER" id="PTHR31776">
    <property type="entry name" value="ALPHA-L-ARABINOFURANOSIDASE 1"/>
    <property type="match status" value="1"/>
</dbReference>
<keyword evidence="8" id="KW-1185">Reference proteome</keyword>
<dbReference type="InterPro" id="IPR008979">
    <property type="entry name" value="Galactose-bd-like_sf"/>
</dbReference>
<evidence type="ECO:0000256" key="3">
    <source>
        <dbReference type="ARBA" id="ARBA00012670"/>
    </source>
</evidence>
<proteinExistence type="inferred from homology"/>
<dbReference type="SUPFAM" id="SSF49899">
    <property type="entry name" value="Concanavalin A-like lectins/glucanases"/>
    <property type="match status" value="2"/>
</dbReference>
<evidence type="ECO:0000256" key="5">
    <source>
        <dbReference type="ARBA" id="ARBA00022801"/>
    </source>
</evidence>
<dbReference type="InterPro" id="IPR032109">
    <property type="entry name" value="Big_3_5"/>
</dbReference>
<dbReference type="Gene3D" id="2.60.120.560">
    <property type="entry name" value="Exo-inulinase, domain 1"/>
    <property type="match status" value="1"/>
</dbReference>
<dbReference type="InterPro" id="IPR055235">
    <property type="entry name" value="ASD1_cat"/>
</dbReference>
<dbReference type="GO" id="GO:0046373">
    <property type="term" value="P:L-arabinose metabolic process"/>
    <property type="evidence" value="ECO:0007669"/>
    <property type="project" value="InterPro"/>
</dbReference>
<comment type="similarity">
    <text evidence="2">Belongs to the glycosyl hydrolase 51 family.</text>
</comment>
<dbReference type="SUPFAM" id="SSF51445">
    <property type="entry name" value="(Trans)glycosidases"/>
    <property type="match status" value="1"/>
</dbReference>
<dbReference type="GO" id="GO:0046556">
    <property type="term" value="F:alpha-L-arabinofuranosidase activity"/>
    <property type="evidence" value="ECO:0007669"/>
    <property type="project" value="UniProtKB-EC"/>
</dbReference>
<dbReference type="EC" id="3.2.1.55" evidence="3"/>
<dbReference type="Gene3D" id="3.20.20.80">
    <property type="entry name" value="Glycosidases"/>
    <property type="match status" value="1"/>
</dbReference>
<dbReference type="InterPro" id="IPR013320">
    <property type="entry name" value="ConA-like_dom_sf"/>
</dbReference>
<comment type="catalytic activity">
    <reaction evidence="1">
        <text>Hydrolysis of terminal non-reducing alpha-L-arabinofuranoside residues in alpha-L-arabinosides.</text>
        <dbReference type="EC" id="3.2.1.55"/>
    </reaction>
</comment>
<organism evidence="7 8">
    <name type="scientific">Cellulomonas biazotea</name>
    <dbReference type="NCBI Taxonomy" id="1709"/>
    <lineage>
        <taxon>Bacteria</taxon>
        <taxon>Bacillati</taxon>
        <taxon>Actinomycetota</taxon>
        <taxon>Actinomycetes</taxon>
        <taxon>Micrococcales</taxon>
        <taxon>Cellulomonadaceae</taxon>
        <taxon>Cellulomonas</taxon>
    </lineage>
</organism>
<dbReference type="Pfam" id="PF06964">
    <property type="entry name" value="Alpha-L-AF_C"/>
    <property type="match status" value="1"/>
</dbReference>
<dbReference type="InterPro" id="IPR017853">
    <property type="entry name" value="GH"/>
</dbReference>
<dbReference type="InterPro" id="IPR013783">
    <property type="entry name" value="Ig-like_fold"/>
</dbReference>
<protein>
    <recommendedName>
        <fullName evidence="3">non-reducing end alpha-L-arabinofuranosidase</fullName>
        <ecNumber evidence="3">3.2.1.55</ecNumber>
    </recommendedName>
</protein>
<dbReference type="Pfam" id="PF22848">
    <property type="entry name" value="ASD1_dom"/>
    <property type="match status" value="1"/>
</dbReference>
<dbReference type="RefSeq" id="WP_165446686.1">
    <property type="nucleotide sequence ID" value="NZ_BIMR01000083.1"/>
</dbReference>
<dbReference type="EMBL" id="BIMR01000083">
    <property type="protein sequence ID" value="GCE76260.1"/>
    <property type="molecule type" value="Genomic_DNA"/>
</dbReference>
<dbReference type="Pfam" id="PF07081">
    <property type="entry name" value="DUF1349"/>
    <property type="match status" value="1"/>
</dbReference>
<dbReference type="SMART" id="SM00813">
    <property type="entry name" value="Alpha-L-AF_C"/>
    <property type="match status" value="1"/>
</dbReference>
<dbReference type="Proteomes" id="UP000289954">
    <property type="component" value="Unassembled WGS sequence"/>
</dbReference>
<dbReference type="SUPFAM" id="SSF51011">
    <property type="entry name" value="Glycosyl hydrolase domain"/>
    <property type="match status" value="1"/>
</dbReference>
<evidence type="ECO:0000256" key="1">
    <source>
        <dbReference type="ARBA" id="ARBA00001462"/>
    </source>
</evidence>
<sequence>MIVAPSRPLGRSNARHFTRRHPVAAVAVTALALLATGLVAVPSQAAPEAVETWTDDFADATLDARWDVVNPSPDHWSLTRNPGGLTLAAQPGDTWQTANSAKNVFLVGVPDGDFTVSATVDATVAKVYQGAGLVAWQDMDNYVRSGLTFVGGLTPSGVAVENDVETAGSFRAADFEDRPGSTGERLRLARTGDTVTTSVWDGAAWAVTSSVDVTFPMTHVGLYALAAQDGTSFDAVFDDVEVTHPPGADVVPEGTFTLRAPGDARYLVVDDEHRLAVAEQRPPSTLALTATAVGDGTVTLAAGDAPVVVRGGVLAVGDASDEPAVLRLTDAGGGAVVLRSGDAFTGVVDGVLTLGGEAAATRFVVEPVSLTEGSSLTVDGDATSVEMSDDLYGIFYEDINYAADGGLYAELVRNRSFEFSTADNASFTALTAWDVLDRSGAGTTVTTSADDGRLNPSNRTYARLTAAAAGDGLRNAGYATGIAVADGATYDASVWAATATPQTLTVALERADGTRIGSGTLDVPGDDTWAEHTVRITATATTDAARLVVLAGAPSTVRLDQVSLFPTDTWVGPVNGPSVLRKDLAEKIAALEPQFLRFPGGCVTNVGTFRTYEESGYTDRRRTYQWKETLGPVEERATNWNFWGYNQSYGIGYLEYFLFAEDLGATALPVLSVGANGCGSTIPEMTDPAMIDRWVDDTVDLIEFANGDVTTEWGAVRASLGHPEPFGLRYIGLGNEENTTTFEANFPVFRDAIEARYPDVTVISNSGPDDTGARFDALWQFNREQGVAMVDEHYYNDPSWFLTNTDRYDSYDRNGPHVFLGEYASRGNAWWNALAEAAYMTGLERNSDLVELASYAPLLANDSYVQWSPDAIWFDNDQSWGSPSYYVQQLFSTNVGDQVVPSTFAGPVVVPPDLSGGVFLSTWATAAAYDDVTVTAADGDVLFEDDFADADGWEPQAGTWAATGGEYVQTSTTATDARTVPTGAYDVDWSNYTLELDARKTAGSEGFLVGFAAGAPDSFLWWNLGGWNNTRQALEKADGGRQGEVKAVEGHSIETGRDYHLTIEVRGRTVRLLLDGVLQMEYTDDVATTDVHQVVTRDAGTGDLVAKLVNTSASTHRTAVHVDDVGIEPTGTATEIVARPADTNTKSAPRAVVPVERELTGLSSDFTYDLPPYSVTFLRLHPADATPPGIDTVTVTPEPVNGWHAQPVTVTATASDDRGVTLLETSVDGGPWTPSPDPATVTVQVSGDGQHEVRVRATDAAGNVSAVRPVTFGIDATAPVTTAAVDAAARTVTLTATDVGAGVDRTEVRVGDGAWTPYTAPVTVGAGATAVAFRSVDRLGNVEADRSVTVPAALRASRTTAVAVPPVVPKGVTPYVLAAVTPAAPPWLTGPPPGGTVTVLRGTQTVGTATLTLGTALVRVTGALPAGKHELTVRYGGDARFAPSSTTVRVTVVGRS</sequence>
<dbReference type="InterPro" id="IPR010720">
    <property type="entry name" value="Alpha-L-AF_C"/>
</dbReference>
<evidence type="ECO:0000256" key="2">
    <source>
        <dbReference type="ARBA" id="ARBA00007186"/>
    </source>
</evidence>
<dbReference type="InterPro" id="IPR051563">
    <property type="entry name" value="Glycosyl_Hydrolase_51"/>
</dbReference>
<keyword evidence="4" id="KW-0732">Signal</keyword>
<dbReference type="PANTHER" id="PTHR31776:SF26">
    <property type="entry name" value="SECRETED ARABINOSIDASE"/>
    <property type="match status" value="1"/>
</dbReference>
<dbReference type="SUPFAM" id="SSF49785">
    <property type="entry name" value="Galactose-binding domain-like"/>
    <property type="match status" value="1"/>
</dbReference>
<dbReference type="Pfam" id="PF16640">
    <property type="entry name" value="Big_3_5"/>
    <property type="match status" value="1"/>
</dbReference>
<reference evidence="7 8" key="1">
    <citation type="submission" date="2019-01" db="EMBL/GenBank/DDBJ databases">
        <title>Draft genome sequence of Cellulomonas takizawaensis strain TKZ-21.</title>
        <authorList>
            <person name="Yamamura H."/>
            <person name="Hayashi T."/>
            <person name="Hamada M."/>
            <person name="Serisawa Y."/>
            <person name="Matsuyama K."/>
            <person name="Nakagawa Y."/>
            <person name="Otoguro M."/>
            <person name="Yanagida F."/>
            <person name="Hayakawa M."/>
        </authorList>
    </citation>
    <scope>NUCLEOTIDE SEQUENCE [LARGE SCALE GENOMIC DNA]</scope>
    <source>
        <strain evidence="7 8">NBRC12680</strain>
    </source>
</reference>
<dbReference type="Gene3D" id="2.60.40.10">
    <property type="entry name" value="Immunoglobulins"/>
    <property type="match status" value="2"/>
</dbReference>
<dbReference type="InterPro" id="IPR058094">
    <property type="entry name" value="Ig-like_OmpL47-like"/>
</dbReference>
<feature type="domain" description="Alpha-L-arabinofuranosidase C-terminal" evidence="6">
    <location>
        <begin position="821"/>
        <end position="1174"/>
    </location>
</feature>
<evidence type="ECO:0000256" key="4">
    <source>
        <dbReference type="ARBA" id="ARBA00022729"/>
    </source>
</evidence>
<gene>
    <name evidence="7" type="ORF">CBZ_13160</name>
</gene>
<dbReference type="Gene3D" id="2.60.120.260">
    <property type="entry name" value="Galactose-binding domain-like"/>
    <property type="match status" value="1"/>
</dbReference>
<name>A0A402DQ44_9CELL</name>
<evidence type="ECO:0000313" key="8">
    <source>
        <dbReference type="Proteomes" id="UP000289954"/>
    </source>
</evidence>
<dbReference type="Gene3D" id="2.60.120.200">
    <property type="match status" value="1"/>
</dbReference>
<keyword evidence="5" id="KW-0378">Hydrolase</keyword>
<evidence type="ECO:0000313" key="7">
    <source>
        <dbReference type="EMBL" id="GCE76260.1"/>
    </source>
</evidence>
<evidence type="ECO:0000259" key="6">
    <source>
        <dbReference type="SMART" id="SM00813"/>
    </source>
</evidence>
<dbReference type="NCBIfam" id="NF047446">
    <property type="entry name" value="barrel_OmpL47"/>
    <property type="match status" value="2"/>
</dbReference>